<dbReference type="InterPro" id="IPR046551">
    <property type="entry name" value="DUF6705"/>
</dbReference>
<feature type="chain" id="PRO_5046640621" description="DUF6705 domain-containing protein" evidence="1">
    <location>
        <begin position="20"/>
        <end position="203"/>
    </location>
</feature>
<feature type="domain" description="DUF6705" evidence="2">
    <location>
        <begin position="1"/>
        <end position="109"/>
    </location>
</feature>
<feature type="signal peptide" evidence="1">
    <location>
        <begin position="1"/>
        <end position="19"/>
    </location>
</feature>
<organism evidence="3 4">
    <name type="scientific">Nonlabens dokdonensis</name>
    <dbReference type="NCBI Taxonomy" id="328515"/>
    <lineage>
        <taxon>Bacteria</taxon>
        <taxon>Pseudomonadati</taxon>
        <taxon>Bacteroidota</taxon>
        <taxon>Flavobacteriia</taxon>
        <taxon>Flavobacteriales</taxon>
        <taxon>Flavobacteriaceae</taxon>
        <taxon>Nonlabens</taxon>
    </lineage>
</organism>
<accession>A0ABX5Q0P8</accession>
<name>A0ABX5Q0P8_9FLAO</name>
<dbReference type="RefSeq" id="WP_015361204.1">
    <property type="nucleotide sequence ID" value="NZ_QKZR01000001.1"/>
</dbReference>
<dbReference type="EMBL" id="QKZR01000001">
    <property type="protein sequence ID" value="PZX43393.1"/>
    <property type="molecule type" value="Genomic_DNA"/>
</dbReference>
<dbReference type="Pfam" id="PF20448">
    <property type="entry name" value="DUF6705"/>
    <property type="match status" value="1"/>
</dbReference>
<gene>
    <name evidence="3" type="ORF">LX97_00393</name>
</gene>
<comment type="caution">
    <text evidence="3">The sequence shown here is derived from an EMBL/GenBank/DDBJ whole genome shotgun (WGS) entry which is preliminary data.</text>
</comment>
<dbReference type="PROSITE" id="PS51257">
    <property type="entry name" value="PROKAR_LIPOPROTEIN"/>
    <property type="match status" value="1"/>
</dbReference>
<evidence type="ECO:0000313" key="3">
    <source>
        <dbReference type="EMBL" id="PZX43393.1"/>
    </source>
</evidence>
<protein>
    <recommendedName>
        <fullName evidence="2">DUF6705 domain-containing protein</fullName>
    </recommendedName>
</protein>
<dbReference type="Proteomes" id="UP000248584">
    <property type="component" value="Unassembled WGS sequence"/>
</dbReference>
<evidence type="ECO:0000259" key="2">
    <source>
        <dbReference type="Pfam" id="PF20448"/>
    </source>
</evidence>
<evidence type="ECO:0000313" key="4">
    <source>
        <dbReference type="Proteomes" id="UP000248584"/>
    </source>
</evidence>
<sequence length="203" mass="22973">MNKITNIAVLFLLATSCYAQRTITIEQRAVYYENRQDLPEMVEEINDVNNVLDEFVGSWSTNYDGKTISIQVVKEREVTNFRGVTLSEDLLNFSYEIKDSNGVILASSTQAQLGDCKGLTYLSDGTYVFYLYDACEMDKAIYLKPYISFPDPNIRNEEKREMQFIVSPPLLGGLDSDPNDNSNCVSVANYLPPVNTMIVLDKQ</sequence>
<keyword evidence="4" id="KW-1185">Reference proteome</keyword>
<evidence type="ECO:0000256" key="1">
    <source>
        <dbReference type="SAM" id="SignalP"/>
    </source>
</evidence>
<proteinExistence type="predicted"/>
<reference evidence="3 4" key="1">
    <citation type="submission" date="2018-06" db="EMBL/GenBank/DDBJ databases">
        <title>Genomic Encyclopedia of Archaeal and Bacterial Type Strains, Phase II (KMG-II): from individual species to whole genera.</title>
        <authorList>
            <person name="Goeker M."/>
        </authorList>
    </citation>
    <scope>NUCLEOTIDE SEQUENCE [LARGE SCALE GENOMIC DNA]</scope>
    <source>
        <strain evidence="3 4">DSM 17205</strain>
    </source>
</reference>
<keyword evidence="1" id="KW-0732">Signal</keyword>